<sequence length="77" mass="8290">MRRTPAAGDPDAGGLRRRSPGWPALGADLIGRSGRIVVLVTGTGLKSPQHMRPESSPVEIRGEPHEVERVIARRCTP</sequence>
<protein>
    <submittedName>
        <fullName evidence="2">Uncharacterized protein</fullName>
    </submittedName>
</protein>
<dbReference type="AlphaFoldDB" id="A0A4R1BRG1"/>
<accession>A0A4R1BRG1</accession>
<evidence type="ECO:0000313" key="2">
    <source>
        <dbReference type="EMBL" id="TCJ19907.1"/>
    </source>
</evidence>
<name>A0A4R1BRG1_9ACTN</name>
<evidence type="ECO:0000256" key="1">
    <source>
        <dbReference type="SAM" id="MobiDB-lite"/>
    </source>
</evidence>
<feature type="region of interest" description="Disordered" evidence="1">
    <location>
        <begin position="1"/>
        <end position="26"/>
    </location>
</feature>
<dbReference type="Proteomes" id="UP000295244">
    <property type="component" value="Unassembled WGS sequence"/>
</dbReference>
<evidence type="ECO:0000313" key="3">
    <source>
        <dbReference type="Proteomes" id="UP000295244"/>
    </source>
</evidence>
<organism evidence="2 3">
    <name type="scientific">Rubrobacter taiwanensis</name>
    <dbReference type="NCBI Taxonomy" id="185139"/>
    <lineage>
        <taxon>Bacteria</taxon>
        <taxon>Bacillati</taxon>
        <taxon>Actinomycetota</taxon>
        <taxon>Rubrobacteria</taxon>
        <taxon>Rubrobacterales</taxon>
        <taxon>Rubrobacteraceae</taxon>
        <taxon>Rubrobacter</taxon>
    </lineage>
</organism>
<comment type="caution">
    <text evidence="2">The sequence shown here is derived from an EMBL/GenBank/DDBJ whole genome shotgun (WGS) entry which is preliminary data.</text>
</comment>
<dbReference type="EMBL" id="SKBU01000006">
    <property type="protein sequence ID" value="TCJ19907.1"/>
    <property type="molecule type" value="Genomic_DNA"/>
</dbReference>
<reference evidence="2 3" key="1">
    <citation type="submission" date="2019-03" db="EMBL/GenBank/DDBJ databases">
        <title>Whole genome sequence of a novel Rubrobacter taiwanensis strain, isolated from Yellowstone National Park.</title>
        <authorList>
            <person name="Freed S."/>
            <person name="Ramaley R.F."/>
            <person name="Kyndt J.A."/>
        </authorList>
    </citation>
    <scope>NUCLEOTIDE SEQUENCE [LARGE SCALE GENOMIC DNA]</scope>
    <source>
        <strain evidence="2 3">Yellowstone</strain>
    </source>
</reference>
<gene>
    <name evidence="2" type="ORF">E0L93_02835</name>
</gene>
<dbReference type="RefSeq" id="WP_132688205.1">
    <property type="nucleotide sequence ID" value="NZ_SKBU01000006.1"/>
</dbReference>
<proteinExistence type="predicted"/>
<keyword evidence="3" id="KW-1185">Reference proteome</keyword>